<dbReference type="Gene3D" id="1.20.1080.10">
    <property type="entry name" value="Glycerol uptake facilitator protein"/>
    <property type="match status" value="1"/>
</dbReference>
<dbReference type="PANTHER" id="PTHR43829">
    <property type="entry name" value="AQUAPORIN OR AQUAGLYCEROPORIN RELATED"/>
    <property type="match status" value="1"/>
</dbReference>
<evidence type="ECO:0000256" key="3">
    <source>
        <dbReference type="ARBA" id="ARBA00022448"/>
    </source>
</evidence>
<dbReference type="STRING" id="48698.ENSPFOP00000009578"/>
<dbReference type="InterPro" id="IPR050363">
    <property type="entry name" value="MIP/Aquaporin"/>
</dbReference>
<dbReference type="Ensembl" id="ENSPFOT00000009591.2">
    <property type="protein sequence ID" value="ENSPFOP00000009578.2"/>
    <property type="gene ID" value="ENSPFOG00000009480.2"/>
</dbReference>
<reference evidence="11" key="3">
    <citation type="submission" date="2025-09" db="UniProtKB">
        <authorList>
            <consortium name="Ensembl"/>
        </authorList>
    </citation>
    <scope>IDENTIFICATION</scope>
</reference>
<evidence type="ECO:0000256" key="2">
    <source>
        <dbReference type="ARBA" id="ARBA00006175"/>
    </source>
</evidence>
<comment type="subcellular location">
    <subcellularLocation>
        <location evidence="1">Membrane</location>
        <topology evidence="1">Multi-pass membrane protein</topology>
    </subcellularLocation>
</comment>
<dbReference type="CDD" id="cd00333">
    <property type="entry name" value="MIP"/>
    <property type="match status" value="1"/>
</dbReference>
<dbReference type="SUPFAM" id="SSF81338">
    <property type="entry name" value="Aquaporin-like"/>
    <property type="match status" value="1"/>
</dbReference>
<dbReference type="InterPro" id="IPR000425">
    <property type="entry name" value="MIP"/>
</dbReference>
<protein>
    <submittedName>
        <fullName evidence="11">Aquaporin 7</fullName>
    </submittedName>
</protein>
<sequence>IKDMGQSVELEVSMRGKLEVGRPRIWLNELSRVGLAEFLSTYVMMTLGLGSVAQVVTGKGGFGTFFSINIGFGLAVAMGVHIGGTVSGAHMNGAVSFALCVYGQLPWKRLPLYIFAQLFGSFLAAATVYGVYYDAISTYAGGNLSVTGERATAGIFATYPAPYLSVLGGFVDQVFGTAILMLCLTALGDEKNKPAAKGAESIFVGLLVVLIGISLGSNSGYAINPTRDFGPRLFTAIAGWGLDVFRAGNGWFWVPIVATPIGAVLGAGLYKVCIQMHHPAVSEQYQEKDPSEE</sequence>
<keyword evidence="12" id="KW-1185">Reference proteome</keyword>
<dbReference type="OMA" id="CALGRMP"/>
<feature type="transmembrane region" description="Helical" evidence="10">
    <location>
        <begin position="112"/>
        <end position="132"/>
    </location>
</feature>
<evidence type="ECO:0000256" key="6">
    <source>
        <dbReference type="ARBA" id="ARBA00023136"/>
    </source>
</evidence>
<comment type="catalytic activity">
    <reaction evidence="7">
        <text>H2O(in) = H2O(out)</text>
        <dbReference type="Rhea" id="RHEA:29667"/>
        <dbReference type="ChEBI" id="CHEBI:15377"/>
    </reaction>
</comment>
<dbReference type="PRINTS" id="PR00783">
    <property type="entry name" value="MINTRINSICP"/>
</dbReference>
<dbReference type="eggNOG" id="KOG0224">
    <property type="taxonomic scope" value="Eukaryota"/>
</dbReference>
<dbReference type="Pfam" id="PF00230">
    <property type="entry name" value="MIP"/>
    <property type="match status" value="1"/>
</dbReference>
<organism evidence="11 12">
    <name type="scientific">Poecilia formosa</name>
    <name type="common">Amazon molly</name>
    <name type="synonym">Limia formosa</name>
    <dbReference type="NCBI Taxonomy" id="48698"/>
    <lineage>
        <taxon>Eukaryota</taxon>
        <taxon>Metazoa</taxon>
        <taxon>Chordata</taxon>
        <taxon>Craniata</taxon>
        <taxon>Vertebrata</taxon>
        <taxon>Euteleostomi</taxon>
        <taxon>Actinopterygii</taxon>
        <taxon>Neopterygii</taxon>
        <taxon>Teleostei</taxon>
        <taxon>Neoteleostei</taxon>
        <taxon>Acanthomorphata</taxon>
        <taxon>Ovalentaria</taxon>
        <taxon>Atherinomorphae</taxon>
        <taxon>Cyprinodontiformes</taxon>
        <taxon>Poeciliidae</taxon>
        <taxon>Poeciliinae</taxon>
        <taxon>Poecilia</taxon>
    </lineage>
</organism>
<proteinExistence type="inferred from homology"/>
<dbReference type="InterPro" id="IPR023271">
    <property type="entry name" value="Aquaporin-like"/>
</dbReference>
<evidence type="ECO:0000256" key="8">
    <source>
        <dbReference type="ARBA" id="ARBA00049405"/>
    </source>
</evidence>
<dbReference type="FunFam" id="1.20.1080.10:FF:000005">
    <property type="entry name" value="Aquaporin 3"/>
    <property type="match status" value="1"/>
</dbReference>
<dbReference type="AlphaFoldDB" id="A0A087XUX5"/>
<reference evidence="11" key="2">
    <citation type="submission" date="2025-08" db="UniProtKB">
        <authorList>
            <consortium name="Ensembl"/>
        </authorList>
    </citation>
    <scope>IDENTIFICATION</scope>
</reference>
<name>A0A087XUX5_POEFO</name>
<dbReference type="Proteomes" id="UP000028760">
    <property type="component" value="Unassembled WGS sequence"/>
</dbReference>
<evidence type="ECO:0000256" key="1">
    <source>
        <dbReference type="ARBA" id="ARBA00004141"/>
    </source>
</evidence>
<reference evidence="12" key="1">
    <citation type="submission" date="2013-10" db="EMBL/GenBank/DDBJ databases">
        <authorList>
            <person name="Schartl M."/>
            <person name="Warren W."/>
        </authorList>
    </citation>
    <scope>NUCLEOTIDE SEQUENCE [LARGE SCALE GENOMIC DNA]</scope>
    <source>
        <strain evidence="12">female</strain>
    </source>
</reference>
<dbReference type="NCBIfam" id="TIGR00861">
    <property type="entry name" value="MIP"/>
    <property type="match status" value="1"/>
</dbReference>
<accession>A0A087XUX5</accession>
<dbReference type="GO" id="GO:0015204">
    <property type="term" value="F:urea transmembrane transporter activity"/>
    <property type="evidence" value="ECO:0007669"/>
    <property type="project" value="TreeGrafter"/>
</dbReference>
<feature type="transmembrane region" description="Helical" evidence="10">
    <location>
        <begin position="65"/>
        <end position="83"/>
    </location>
</feature>
<evidence type="ECO:0000256" key="7">
    <source>
        <dbReference type="ARBA" id="ARBA00034651"/>
    </source>
</evidence>
<evidence type="ECO:0000256" key="5">
    <source>
        <dbReference type="ARBA" id="ARBA00022989"/>
    </source>
</evidence>
<dbReference type="EMBL" id="AYCK01005653">
    <property type="status" value="NOT_ANNOTATED_CDS"/>
    <property type="molecule type" value="Genomic_DNA"/>
</dbReference>
<dbReference type="GeneTree" id="ENSGT00940000159054"/>
<evidence type="ECO:0000313" key="11">
    <source>
        <dbReference type="Ensembl" id="ENSPFOP00000009578.2"/>
    </source>
</evidence>
<comment type="catalytic activity">
    <reaction evidence="8">
        <text>glycerol(in) = glycerol(out)</text>
        <dbReference type="Rhea" id="RHEA:29675"/>
        <dbReference type="ChEBI" id="CHEBI:17754"/>
    </reaction>
</comment>
<keyword evidence="4 9" id="KW-0812">Transmembrane</keyword>
<dbReference type="GO" id="GO:0015250">
    <property type="term" value="F:water channel activity"/>
    <property type="evidence" value="ECO:0007669"/>
    <property type="project" value="TreeGrafter"/>
</dbReference>
<feature type="transmembrane region" description="Helical" evidence="10">
    <location>
        <begin position="163"/>
        <end position="187"/>
    </location>
</feature>
<dbReference type="PANTHER" id="PTHR43829:SF15">
    <property type="entry name" value="AQUAPORIN-7"/>
    <property type="match status" value="1"/>
</dbReference>
<feature type="transmembrane region" description="Helical" evidence="10">
    <location>
        <begin position="250"/>
        <end position="270"/>
    </location>
</feature>
<evidence type="ECO:0000256" key="9">
    <source>
        <dbReference type="RuleBase" id="RU000477"/>
    </source>
</evidence>
<dbReference type="GO" id="GO:0016323">
    <property type="term" value="C:basolateral plasma membrane"/>
    <property type="evidence" value="ECO:0007669"/>
    <property type="project" value="TreeGrafter"/>
</dbReference>
<keyword evidence="3 9" id="KW-0813">Transport</keyword>
<evidence type="ECO:0000313" key="12">
    <source>
        <dbReference type="Proteomes" id="UP000028760"/>
    </source>
</evidence>
<evidence type="ECO:0000256" key="4">
    <source>
        <dbReference type="ARBA" id="ARBA00022692"/>
    </source>
</evidence>
<comment type="similarity">
    <text evidence="2 9">Belongs to the MIP/aquaporin (TC 1.A.8) family.</text>
</comment>
<evidence type="ECO:0000256" key="10">
    <source>
        <dbReference type="SAM" id="Phobius"/>
    </source>
</evidence>
<dbReference type="PRINTS" id="PR02019">
    <property type="entry name" value="AQUAPORIN7"/>
</dbReference>
<dbReference type="GO" id="GO:0015254">
    <property type="term" value="F:glycerol channel activity"/>
    <property type="evidence" value="ECO:0007669"/>
    <property type="project" value="TreeGrafter"/>
</dbReference>
<keyword evidence="5 10" id="KW-1133">Transmembrane helix</keyword>
<keyword evidence="6 10" id="KW-0472">Membrane</keyword>
<feature type="transmembrane region" description="Helical" evidence="10">
    <location>
        <begin position="199"/>
        <end position="223"/>
    </location>
</feature>
<feature type="transmembrane region" description="Helical" evidence="10">
    <location>
        <begin position="33"/>
        <end position="53"/>
    </location>
</feature>